<evidence type="ECO:0000313" key="3">
    <source>
        <dbReference type="Proteomes" id="UP000198418"/>
    </source>
</evidence>
<feature type="region of interest" description="Disordered" evidence="1">
    <location>
        <begin position="44"/>
        <end position="64"/>
    </location>
</feature>
<keyword evidence="3" id="KW-1185">Reference proteome</keyword>
<feature type="compositionally biased region" description="Gly residues" evidence="1">
    <location>
        <begin position="157"/>
        <end position="166"/>
    </location>
</feature>
<dbReference type="Proteomes" id="UP000198418">
    <property type="component" value="Unassembled WGS sequence"/>
</dbReference>
<protein>
    <submittedName>
        <fullName evidence="2">Uncharacterized protein</fullName>
    </submittedName>
</protein>
<dbReference type="AlphaFoldDB" id="A0A212RAX6"/>
<gene>
    <name evidence="2" type="ORF">SAMN06265338_103208</name>
</gene>
<organism evidence="2 3">
    <name type="scientific">Rhodoblastus acidophilus</name>
    <name type="common">Rhodopseudomonas acidophila</name>
    <dbReference type="NCBI Taxonomy" id="1074"/>
    <lineage>
        <taxon>Bacteria</taxon>
        <taxon>Pseudomonadati</taxon>
        <taxon>Pseudomonadota</taxon>
        <taxon>Alphaproteobacteria</taxon>
        <taxon>Hyphomicrobiales</taxon>
        <taxon>Rhodoblastaceae</taxon>
        <taxon>Rhodoblastus</taxon>
    </lineage>
</organism>
<dbReference type="EMBL" id="FYDG01000003">
    <property type="protein sequence ID" value="SNB69377.1"/>
    <property type="molecule type" value="Genomic_DNA"/>
</dbReference>
<proteinExistence type="predicted"/>
<feature type="region of interest" description="Disordered" evidence="1">
    <location>
        <begin position="156"/>
        <end position="190"/>
    </location>
</feature>
<reference evidence="3" key="1">
    <citation type="submission" date="2017-06" db="EMBL/GenBank/DDBJ databases">
        <authorList>
            <person name="Varghese N."/>
            <person name="Submissions S."/>
        </authorList>
    </citation>
    <scope>NUCLEOTIDE SEQUENCE [LARGE SCALE GENOMIC DNA]</scope>
    <source>
        <strain evidence="3">DSM 137</strain>
    </source>
</reference>
<name>A0A212RAX6_RHOAC</name>
<evidence type="ECO:0000313" key="2">
    <source>
        <dbReference type="EMBL" id="SNB69377.1"/>
    </source>
</evidence>
<evidence type="ECO:0000256" key="1">
    <source>
        <dbReference type="SAM" id="MobiDB-lite"/>
    </source>
</evidence>
<sequence>MADGKGTALADLAADLGPEMALTGDVSKSGDLFAALDAEVEQFDTSSVAPPRRGRGRPAGSPNRTTLKLQAFLQARGYRDPAEFLASIISADPRDLAARLAGKKDAKAVEFGEALEVLKVQRAAAGELMPYFHQKMPIAVQHSGDGAARPLIIIGDGPRGGDGRGGSAMSIYDVEENQTLGPARDGGSHE</sequence>
<accession>A0A212RAX6</accession>